<keyword evidence="2" id="KW-0677">Repeat</keyword>
<dbReference type="RefSeq" id="WP_014376506.1">
    <property type="nucleotide sequence ID" value="NC_016943.1"/>
</dbReference>
<accession>H6RJX0</accession>
<dbReference type="EMBL" id="FO117623">
    <property type="protein sequence ID" value="CCG03623.1"/>
    <property type="molecule type" value="Genomic_DNA"/>
</dbReference>
<reference evidence="7" key="2">
    <citation type="submission" date="2012-02" db="EMBL/GenBank/DDBJ databases">
        <title>Complete genome sequence of Blastococcus saxobsidens strain DD2.</title>
        <authorList>
            <person name="Genoscope."/>
        </authorList>
    </citation>
    <scope>NUCLEOTIDE SEQUENCE [LARGE SCALE GENOMIC DNA]</scope>
    <source>
        <strain evidence="7">DD2</strain>
    </source>
</reference>
<evidence type="ECO:0000256" key="1">
    <source>
        <dbReference type="ARBA" id="ARBA00022574"/>
    </source>
</evidence>
<dbReference type="PANTHER" id="PTHR44019:SF8">
    <property type="entry name" value="POC1 CENTRIOLAR PROTEIN HOMOLOG"/>
    <property type="match status" value="1"/>
</dbReference>
<dbReference type="InterPro" id="IPR015943">
    <property type="entry name" value="WD40/YVTN_repeat-like_dom_sf"/>
</dbReference>
<gene>
    <name evidence="6" type="ordered locus">BLASA_2751</name>
</gene>
<sequence length="784" mass="83691">MGDISFRLDVVESDDTWVVFCDSPFGRTVQKLPAPFSGPELERRLTAVEKSLVRSSAHLVTRRAAAPERTAQDFGAELSRALLTGRIRILFARCREKAREQGVDLRVLVNPDGPGVSRIPWEFVIDPDRDDDYLALRLPVARSPHLMEPVAPLPFAPPLRVLGILSRPADLPALDAERERADLTRALNRLSTDMVEIQWLPGDRWSDLAEAIRSRPWHVLHFVGHGGFDEDQESGYLELSDDQGHARPILATDLGRLLAANHDLRLVVLNACESAVTGAGGFFSSTAAKLMREGVPAVVAMQYEITDAAALAFSSSFYEGLARGLPVDQAVRLARESVKMTMTSLEWATPVLFLASEETHLFSPPSRSDERGVVPAATGTYGGSGMVQAGADWLGATRMRLAQTLRAGEASGSRTATGSGPSAGRDSPSGAGTAAAPSLPPRPAAARDWVDGPDLRGRPEAMGQTGAGRLGTPDVREPDGGASVPAADRIGALQGVGSCSHAAVGPRDLVALACSDGVVRIVSPRSGRCLAQCALPGREPARRVAWGPWPRHVASTHDGGLVVVWDLETEVPVRVLRAASRRVEAVAFSGDGRWLAAAGERRLRVYDSNGAQVRDLPVPPDASVHGESRGLREISAVAFSPDDRHVCMAGDDGMARQFDVQGRVTAVWRHPTALRCMDVAPDRLVTGSAAGRASVWGWSGALLHRTEQGASVDLVAFAADGGLLATAGADRTLCVWGRHGQAFSRTTLSRSLKGLRFRVDGSLLTVDSAGRLEIWRSSSEGSPA</sequence>
<reference evidence="6 7" key="1">
    <citation type="journal article" date="2012" name="J. Bacteriol.">
        <title>Genome Sequence of Blastococcus saxobsidens DD2, a Stone-Inhabiting Bacterium.</title>
        <authorList>
            <person name="Chouaia B."/>
            <person name="Crotti E."/>
            <person name="Brusetti L."/>
            <person name="Daffonchio D."/>
            <person name="Essoussi I."/>
            <person name="Nouioui I."/>
            <person name="Sbissi I."/>
            <person name="Ghodhbane-Gtari F."/>
            <person name="Gtari M."/>
            <person name="Vacherie B."/>
            <person name="Barbe V."/>
            <person name="Medigue C."/>
            <person name="Gury J."/>
            <person name="Pujic P."/>
            <person name="Normand P."/>
        </authorList>
    </citation>
    <scope>NUCLEOTIDE SEQUENCE [LARGE SCALE GENOMIC DNA]</scope>
    <source>
        <strain evidence="6 7">DD2</strain>
    </source>
</reference>
<dbReference type="KEGG" id="bsd:BLASA_2751"/>
<dbReference type="InterPro" id="IPR050505">
    <property type="entry name" value="WDR55/POC1"/>
</dbReference>
<dbReference type="HOGENOM" id="CLU_389281_0_0_11"/>
<evidence type="ECO:0000313" key="7">
    <source>
        <dbReference type="Proteomes" id="UP000007517"/>
    </source>
</evidence>
<evidence type="ECO:0000259" key="5">
    <source>
        <dbReference type="Pfam" id="PF12770"/>
    </source>
</evidence>
<feature type="compositionally biased region" description="Basic and acidic residues" evidence="4">
    <location>
        <begin position="448"/>
        <end position="459"/>
    </location>
</feature>
<feature type="domain" description="CHAT" evidence="5">
    <location>
        <begin position="91"/>
        <end position="341"/>
    </location>
</feature>
<dbReference type="Pfam" id="PF00400">
    <property type="entry name" value="WD40"/>
    <property type="match status" value="3"/>
</dbReference>
<dbReference type="SUPFAM" id="SSF50978">
    <property type="entry name" value="WD40 repeat-like"/>
    <property type="match status" value="1"/>
</dbReference>
<keyword evidence="1 3" id="KW-0853">WD repeat</keyword>
<dbReference type="Gene3D" id="2.130.10.10">
    <property type="entry name" value="YVTN repeat-like/Quinoprotein amine dehydrogenase"/>
    <property type="match status" value="2"/>
</dbReference>
<name>H6RJX0_BLASD</name>
<feature type="repeat" description="WD" evidence="3">
    <location>
        <begin position="705"/>
        <end position="736"/>
    </location>
</feature>
<dbReference type="AlphaFoldDB" id="H6RJX0"/>
<feature type="compositionally biased region" description="Low complexity" evidence="4">
    <location>
        <begin position="427"/>
        <end position="437"/>
    </location>
</feature>
<dbReference type="eggNOG" id="COG2319">
    <property type="taxonomic scope" value="Bacteria"/>
</dbReference>
<dbReference type="STRING" id="1146883.BLASA_2751"/>
<dbReference type="Pfam" id="PF12770">
    <property type="entry name" value="CHAT"/>
    <property type="match status" value="1"/>
</dbReference>
<proteinExistence type="predicted"/>
<dbReference type="SMART" id="SM00320">
    <property type="entry name" value="WD40"/>
    <property type="match status" value="6"/>
</dbReference>
<keyword evidence="7" id="KW-1185">Reference proteome</keyword>
<dbReference type="InterPro" id="IPR001680">
    <property type="entry name" value="WD40_rpt"/>
</dbReference>
<dbReference type="PANTHER" id="PTHR44019">
    <property type="entry name" value="WD REPEAT-CONTAINING PROTEIN 55"/>
    <property type="match status" value="1"/>
</dbReference>
<dbReference type="InterPro" id="IPR036322">
    <property type="entry name" value="WD40_repeat_dom_sf"/>
</dbReference>
<dbReference type="Proteomes" id="UP000007517">
    <property type="component" value="Chromosome"/>
</dbReference>
<evidence type="ECO:0000256" key="2">
    <source>
        <dbReference type="ARBA" id="ARBA00022737"/>
    </source>
</evidence>
<protein>
    <recommendedName>
        <fullName evidence="5">CHAT domain-containing protein</fullName>
    </recommendedName>
</protein>
<dbReference type="PROSITE" id="PS50082">
    <property type="entry name" value="WD_REPEATS_2"/>
    <property type="match status" value="1"/>
</dbReference>
<dbReference type="eggNOG" id="COG4995">
    <property type="taxonomic scope" value="Bacteria"/>
</dbReference>
<evidence type="ECO:0000313" key="6">
    <source>
        <dbReference type="EMBL" id="CCG03623.1"/>
    </source>
</evidence>
<feature type="region of interest" description="Disordered" evidence="4">
    <location>
        <begin position="406"/>
        <end position="486"/>
    </location>
</feature>
<evidence type="ECO:0000256" key="3">
    <source>
        <dbReference type="PROSITE-ProRule" id="PRU00221"/>
    </source>
</evidence>
<evidence type="ECO:0000256" key="4">
    <source>
        <dbReference type="SAM" id="MobiDB-lite"/>
    </source>
</evidence>
<organism evidence="6 7">
    <name type="scientific">Blastococcus saxobsidens (strain DD2)</name>
    <dbReference type="NCBI Taxonomy" id="1146883"/>
    <lineage>
        <taxon>Bacteria</taxon>
        <taxon>Bacillati</taxon>
        <taxon>Actinomycetota</taxon>
        <taxon>Actinomycetes</taxon>
        <taxon>Geodermatophilales</taxon>
        <taxon>Geodermatophilaceae</taxon>
        <taxon>Blastococcus</taxon>
    </lineage>
</organism>
<dbReference type="InterPro" id="IPR024983">
    <property type="entry name" value="CHAT_dom"/>
</dbReference>